<keyword evidence="2" id="KW-0067">ATP-binding</keyword>
<dbReference type="AlphaFoldDB" id="A0A081NFX8"/>
<dbReference type="InterPro" id="IPR027417">
    <property type="entry name" value="P-loop_NTPase"/>
</dbReference>
<dbReference type="GO" id="GO:0005524">
    <property type="term" value="F:ATP binding"/>
    <property type="evidence" value="ECO:0007669"/>
    <property type="project" value="UniProtKB-KW"/>
</dbReference>
<dbReference type="GO" id="GO:0016887">
    <property type="term" value="F:ATP hydrolysis activity"/>
    <property type="evidence" value="ECO:0007669"/>
    <property type="project" value="TreeGrafter"/>
</dbReference>
<dbReference type="PANTHER" id="PTHR43384:SF4">
    <property type="entry name" value="CELLULOSE BIOSYNTHESIS PROTEIN BCSQ-RELATED"/>
    <property type="match status" value="1"/>
</dbReference>
<dbReference type="Pfam" id="PF10609">
    <property type="entry name" value="ParA"/>
    <property type="match status" value="1"/>
</dbReference>
<gene>
    <name evidence="3" type="ORF">GZ78_16235</name>
</gene>
<dbReference type="OrthoDB" id="9816297at2"/>
<keyword evidence="4" id="KW-1185">Reference proteome</keyword>
<name>A0A081NFX8_9GAMM</name>
<keyword evidence="1" id="KW-0547">Nucleotide-binding</keyword>
<protein>
    <recommendedName>
        <fullName evidence="5">CobQ/CobB/MinD/ParA nucleotide binding domain-containing protein</fullName>
    </recommendedName>
</protein>
<comment type="caution">
    <text evidence="3">The sequence shown here is derived from an EMBL/GenBank/DDBJ whole genome shotgun (WGS) entry which is preliminary data.</text>
</comment>
<organism evidence="3 4">
    <name type="scientific">Endozoicomonas numazuensis</name>
    <dbReference type="NCBI Taxonomy" id="1137799"/>
    <lineage>
        <taxon>Bacteria</taxon>
        <taxon>Pseudomonadati</taxon>
        <taxon>Pseudomonadota</taxon>
        <taxon>Gammaproteobacteria</taxon>
        <taxon>Oceanospirillales</taxon>
        <taxon>Endozoicomonadaceae</taxon>
        <taxon>Endozoicomonas</taxon>
    </lineage>
</organism>
<dbReference type="Proteomes" id="UP000028073">
    <property type="component" value="Unassembled WGS sequence"/>
</dbReference>
<dbReference type="GO" id="GO:0051782">
    <property type="term" value="P:negative regulation of cell division"/>
    <property type="evidence" value="ECO:0007669"/>
    <property type="project" value="TreeGrafter"/>
</dbReference>
<accession>A0A081NFX8</accession>
<reference evidence="3 4" key="1">
    <citation type="submission" date="2014-06" db="EMBL/GenBank/DDBJ databases">
        <title>Whole Genome Sequences of Three Symbiotic Endozoicomonas Bacteria.</title>
        <authorList>
            <person name="Neave M.J."/>
            <person name="Apprill A."/>
            <person name="Voolstra C.R."/>
        </authorList>
    </citation>
    <scope>NUCLEOTIDE SEQUENCE [LARGE SCALE GENOMIC DNA]</scope>
    <source>
        <strain evidence="3 4">DSM 25634</strain>
    </source>
</reference>
<evidence type="ECO:0008006" key="5">
    <source>
        <dbReference type="Google" id="ProtNLM"/>
    </source>
</evidence>
<evidence type="ECO:0000256" key="1">
    <source>
        <dbReference type="ARBA" id="ARBA00022741"/>
    </source>
</evidence>
<dbReference type="RefSeq" id="WP_034837529.1">
    <property type="nucleotide sequence ID" value="NZ_JOKH01000003.1"/>
</dbReference>
<evidence type="ECO:0000313" key="4">
    <source>
        <dbReference type="Proteomes" id="UP000028073"/>
    </source>
</evidence>
<dbReference type="Gene3D" id="3.40.50.300">
    <property type="entry name" value="P-loop containing nucleotide triphosphate hydrolases"/>
    <property type="match status" value="1"/>
</dbReference>
<dbReference type="InterPro" id="IPR050625">
    <property type="entry name" value="ParA/MinD_ATPase"/>
</dbReference>
<dbReference type="SUPFAM" id="SSF52540">
    <property type="entry name" value="P-loop containing nucleoside triphosphate hydrolases"/>
    <property type="match status" value="1"/>
</dbReference>
<evidence type="ECO:0000313" key="3">
    <source>
        <dbReference type="EMBL" id="KEQ17351.1"/>
    </source>
</evidence>
<dbReference type="eggNOG" id="COG0455">
    <property type="taxonomic scope" value="Bacteria"/>
</dbReference>
<dbReference type="PANTHER" id="PTHR43384">
    <property type="entry name" value="SEPTUM SITE-DETERMINING PROTEIN MIND HOMOLOG, CHLOROPLASTIC-RELATED"/>
    <property type="match status" value="1"/>
</dbReference>
<sequence length="269" mass="29412">MNSTTKQIIAVAGCKGGVGKTLVAVNLALALSNNRRRVVLMDGNLAVPDVGISLGLEKKLDVADFNSDEENSSFMQDGPSGLKVLTPRGEPIWRETVETGQAVRMIESLESLAPTLDTLVIDTAPGLAPDNVALIQAAGEILVVINQEIVSLLDAVRMIRVLYRIYGVRRFGVIVNAVNNRRYGSNQFERLQSHLSDEVEIILRYMGAIPFDKAVAESLTRQQALLEASPDCRASKAISRIAHQVMAIPVTPPRGRIEFFLPTRIKERV</sequence>
<dbReference type="InterPro" id="IPR033756">
    <property type="entry name" value="YlxH/NBP35"/>
</dbReference>
<dbReference type="GO" id="GO:0005829">
    <property type="term" value="C:cytosol"/>
    <property type="evidence" value="ECO:0007669"/>
    <property type="project" value="TreeGrafter"/>
</dbReference>
<proteinExistence type="predicted"/>
<evidence type="ECO:0000256" key="2">
    <source>
        <dbReference type="ARBA" id="ARBA00022840"/>
    </source>
</evidence>
<dbReference type="STRING" id="1137799.GZ78_16235"/>
<dbReference type="EMBL" id="JOKH01000003">
    <property type="protein sequence ID" value="KEQ17351.1"/>
    <property type="molecule type" value="Genomic_DNA"/>
</dbReference>
<dbReference type="GO" id="GO:0009898">
    <property type="term" value="C:cytoplasmic side of plasma membrane"/>
    <property type="evidence" value="ECO:0007669"/>
    <property type="project" value="TreeGrafter"/>
</dbReference>